<dbReference type="FunFam" id="3.80.10.10:FF:000193">
    <property type="entry name" value="Leucine-rich repeat-containing protein 40"/>
    <property type="match status" value="1"/>
</dbReference>
<keyword evidence="7" id="KW-1185">Reference proteome</keyword>
<evidence type="ECO:0000313" key="7">
    <source>
        <dbReference type="Proteomes" id="UP000694580"/>
    </source>
</evidence>
<reference evidence="6" key="3">
    <citation type="submission" date="2025-09" db="UniProtKB">
        <authorList>
            <consortium name="Ensembl"/>
        </authorList>
    </citation>
    <scope>IDENTIFICATION</scope>
</reference>
<reference evidence="6" key="2">
    <citation type="submission" date="2025-08" db="UniProtKB">
        <authorList>
            <consortium name="Ensembl"/>
        </authorList>
    </citation>
    <scope>IDENTIFICATION</scope>
</reference>
<dbReference type="Pfam" id="PF23598">
    <property type="entry name" value="LRR_14"/>
    <property type="match status" value="1"/>
</dbReference>
<sequence>MSRFKKGSGVDSRAGFRVEKPESPVPHGLIKAARKSGQLNLSGRGLTEVPQSVWRLNVDTPEEAQQNASFGGADRWWEQTDLTKLLLSSNRLETLPGDLRLLPALLVLDVHDNQLATLPKEIGELEQLQKLILSHNKLKELPSELWVLKNLRCLHLQQNQLERLPPEIGQLTGLDDIDLSTNQLAEVPESLGNLVNVVKLNLSCNKLRSLPPAIIHMKNLRMLDCTRNQLESIPPVLAQMESLEQLYLRHNRLRFLPELPSCQTLKELHVGNNQIEAVEAEHLKHLSALSVLELRDNKLKSLPEEVTLLLGLERLDLTNNDLTSLPYTLGNLPRLKSLMLEGNPLRSIRRDLLTKGTSELLKYLRSRIQDQPQTAMTLPSQAKINIHSIRTLKTLDYSEKQEAFIPDDAFDAVDGSTVCSVNFSKNLLTGVPSRREIFFFFRNNLLTTLPSEMKSLTKLRTVVLSFNRFKCFPDVLYKIAALETILISNNQVGSIDPIQLKELSNLSTLDLQNNDIMQVPPELGNCTSLRALLLDGNPFRNPRAAIVSKGTDAVLEYLRSRIPA</sequence>
<protein>
    <recommendedName>
        <fullName evidence="3">Leucine-rich repeat-containing protein 40</fullName>
    </recommendedName>
</protein>
<dbReference type="Ensembl" id="ENSDCDT00010072507.1">
    <property type="protein sequence ID" value="ENSDCDP00010061733.1"/>
    <property type="gene ID" value="ENSDCDG00010034010.1"/>
</dbReference>
<evidence type="ECO:0000256" key="2">
    <source>
        <dbReference type="ARBA" id="ARBA00022737"/>
    </source>
</evidence>
<dbReference type="PANTHER" id="PTHR48051">
    <property type="match status" value="1"/>
</dbReference>
<dbReference type="Pfam" id="PF13855">
    <property type="entry name" value="LRR_8"/>
    <property type="match status" value="3"/>
</dbReference>
<dbReference type="FunFam" id="3.80.10.10:FF:000206">
    <property type="entry name" value="leucine-rich repeat-containing protein 40"/>
    <property type="match status" value="1"/>
</dbReference>
<name>A0AAY4EWE8_9TELE</name>
<dbReference type="InterPro" id="IPR032675">
    <property type="entry name" value="LRR_dom_sf"/>
</dbReference>
<dbReference type="PROSITE" id="PS51450">
    <property type="entry name" value="LRR"/>
    <property type="match status" value="7"/>
</dbReference>
<feature type="region of interest" description="Disordered" evidence="4">
    <location>
        <begin position="1"/>
        <end position="25"/>
    </location>
</feature>
<dbReference type="FunFam" id="3.80.10.10:FF:000265">
    <property type="entry name" value="Leucine-rich repeat-containing protein 40"/>
    <property type="match status" value="1"/>
</dbReference>
<dbReference type="InterPro" id="IPR055414">
    <property type="entry name" value="LRR_R13L4/SHOC2-like"/>
</dbReference>
<evidence type="ECO:0000256" key="3">
    <source>
        <dbReference type="ARBA" id="ARBA00071450"/>
    </source>
</evidence>
<dbReference type="InterPro" id="IPR003591">
    <property type="entry name" value="Leu-rich_rpt_typical-subtyp"/>
</dbReference>
<dbReference type="InterPro" id="IPR001611">
    <property type="entry name" value="Leu-rich_rpt"/>
</dbReference>
<dbReference type="FunFam" id="3.80.10.10:FF:000116">
    <property type="entry name" value="Leucine-rich repeat-containing protein 40"/>
    <property type="match status" value="1"/>
</dbReference>
<dbReference type="Gene3D" id="3.80.10.10">
    <property type="entry name" value="Ribonuclease Inhibitor"/>
    <property type="match status" value="4"/>
</dbReference>
<dbReference type="SMART" id="SM00369">
    <property type="entry name" value="LRR_TYP"/>
    <property type="match status" value="13"/>
</dbReference>
<dbReference type="PANTHER" id="PTHR48051:SF1">
    <property type="entry name" value="RAS SUPPRESSOR PROTEIN 1"/>
    <property type="match status" value="1"/>
</dbReference>
<organism evidence="6 7">
    <name type="scientific">Denticeps clupeoides</name>
    <name type="common">denticle herring</name>
    <dbReference type="NCBI Taxonomy" id="299321"/>
    <lineage>
        <taxon>Eukaryota</taxon>
        <taxon>Metazoa</taxon>
        <taxon>Chordata</taxon>
        <taxon>Craniata</taxon>
        <taxon>Vertebrata</taxon>
        <taxon>Euteleostomi</taxon>
        <taxon>Actinopterygii</taxon>
        <taxon>Neopterygii</taxon>
        <taxon>Teleostei</taxon>
        <taxon>Clupei</taxon>
        <taxon>Clupeiformes</taxon>
        <taxon>Denticipitoidei</taxon>
        <taxon>Denticipitidae</taxon>
        <taxon>Denticeps</taxon>
    </lineage>
</organism>
<keyword evidence="1" id="KW-0433">Leucine-rich repeat</keyword>
<reference evidence="6 7" key="1">
    <citation type="submission" date="2020-06" db="EMBL/GenBank/DDBJ databases">
        <authorList>
            <consortium name="Wellcome Sanger Institute Data Sharing"/>
        </authorList>
    </citation>
    <scope>NUCLEOTIDE SEQUENCE [LARGE SCALE GENOMIC DNA]</scope>
</reference>
<dbReference type="Proteomes" id="UP000694580">
    <property type="component" value="Chromosome 13"/>
</dbReference>
<evidence type="ECO:0000256" key="1">
    <source>
        <dbReference type="ARBA" id="ARBA00022614"/>
    </source>
</evidence>
<evidence type="ECO:0000259" key="5">
    <source>
        <dbReference type="Pfam" id="PF23598"/>
    </source>
</evidence>
<evidence type="ECO:0000313" key="6">
    <source>
        <dbReference type="Ensembl" id="ENSDCDP00010061733.1"/>
    </source>
</evidence>
<evidence type="ECO:0000256" key="4">
    <source>
        <dbReference type="SAM" id="MobiDB-lite"/>
    </source>
</evidence>
<dbReference type="SUPFAM" id="SSF52058">
    <property type="entry name" value="L domain-like"/>
    <property type="match status" value="2"/>
</dbReference>
<feature type="domain" description="Disease resistance R13L4/SHOC-2-like LRR" evidence="5">
    <location>
        <begin position="105"/>
        <end position="179"/>
    </location>
</feature>
<proteinExistence type="predicted"/>
<dbReference type="GeneTree" id="ENSGT00940000156968"/>
<dbReference type="GO" id="GO:0005737">
    <property type="term" value="C:cytoplasm"/>
    <property type="evidence" value="ECO:0007669"/>
    <property type="project" value="TreeGrafter"/>
</dbReference>
<accession>A0AAY4EWE8</accession>
<dbReference type="Pfam" id="PF00560">
    <property type="entry name" value="LRR_1"/>
    <property type="match status" value="1"/>
</dbReference>
<dbReference type="SMART" id="SM00364">
    <property type="entry name" value="LRR_BAC"/>
    <property type="match status" value="8"/>
</dbReference>
<keyword evidence="2" id="KW-0677">Repeat</keyword>
<gene>
    <name evidence="6" type="primary">LRRC40</name>
</gene>
<dbReference type="InterPro" id="IPR050216">
    <property type="entry name" value="LRR_domain-containing"/>
</dbReference>
<dbReference type="AlphaFoldDB" id="A0AAY4EWE8"/>